<accession>A0A4P6UQP3</accession>
<dbReference type="CDD" id="cd05466">
    <property type="entry name" value="PBP2_LTTR_substrate"/>
    <property type="match status" value="1"/>
</dbReference>
<dbReference type="SUPFAM" id="SSF46785">
    <property type="entry name" value="Winged helix' DNA-binding domain"/>
    <property type="match status" value="1"/>
</dbReference>
<dbReference type="PRINTS" id="PR00039">
    <property type="entry name" value="HTHLYSR"/>
</dbReference>
<dbReference type="InterPro" id="IPR036390">
    <property type="entry name" value="WH_DNA-bd_sf"/>
</dbReference>
<dbReference type="KEGG" id="uth:DKZ56_02670"/>
<keyword evidence="4" id="KW-0804">Transcription</keyword>
<dbReference type="GO" id="GO:0005829">
    <property type="term" value="C:cytosol"/>
    <property type="evidence" value="ECO:0007669"/>
    <property type="project" value="TreeGrafter"/>
</dbReference>
<evidence type="ECO:0000256" key="4">
    <source>
        <dbReference type="ARBA" id="ARBA00023163"/>
    </source>
</evidence>
<dbReference type="Proteomes" id="UP000291151">
    <property type="component" value="Chromosome"/>
</dbReference>
<keyword evidence="3" id="KW-0238">DNA-binding</keyword>
<dbReference type="Pfam" id="PF03466">
    <property type="entry name" value="LysR_substrate"/>
    <property type="match status" value="1"/>
</dbReference>
<sequence length="289" mass="32797">MKQYYAFLKVIERGSFTKAAEELGYTQSAISQMIQALEEELGTTLIYRSRKGITLTADGEEFLPFIKRVAYSHAELMEKAKEMKGLASGNIRIGTFTSVSSNWLPSLMQDFKKLYPFVQFHLQQGEYTSIVKYIKEGSVDFGFVNPDAAEDLETIALKEDNMLAILPEDHPLVSCPVVSLEDLAKEPFILLEEGEINEPLEAFKKQGLEPNIQYRVIDDYTIMSMVESGLGVSVLSEMVMNKVRYRFVIKKVDPPITRTIGIVYKNKKTLPIASRYFIDFMIQKLSAAR</sequence>
<dbReference type="PROSITE" id="PS50931">
    <property type="entry name" value="HTH_LYSR"/>
    <property type="match status" value="1"/>
</dbReference>
<organism evidence="6 7">
    <name type="scientific">Ureibacillus thermophilus</name>
    <dbReference type="NCBI Taxonomy" id="367743"/>
    <lineage>
        <taxon>Bacteria</taxon>
        <taxon>Bacillati</taxon>
        <taxon>Bacillota</taxon>
        <taxon>Bacilli</taxon>
        <taxon>Bacillales</taxon>
        <taxon>Caryophanaceae</taxon>
        <taxon>Ureibacillus</taxon>
    </lineage>
</organism>
<feature type="domain" description="HTH lysR-type" evidence="5">
    <location>
        <begin position="1"/>
        <end position="56"/>
    </location>
</feature>
<evidence type="ECO:0000259" key="5">
    <source>
        <dbReference type="PROSITE" id="PS50931"/>
    </source>
</evidence>
<dbReference type="Pfam" id="PF00126">
    <property type="entry name" value="HTH_1"/>
    <property type="match status" value="1"/>
</dbReference>
<dbReference type="AlphaFoldDB" id="A0A4P6UQP3"/>
<dbReference type="InterPro" id="IPR050950">
    <property type="entry name" value="HTH-type_LysR_regulators"/>
</dbReference>
<proteinExistence type="inferred from homology"/>
<evidence type="ECO:0000256" key="3">
    <source>
        <dbReference type="ARBA" id="ARBA00023125"/>
    </source>
</evidence>
<dbReference type="GO" id="GO:0003700">
    <property type="term" value="F:DNA-binding transcription factor activity"/>
    <property type="evidence" value="ECO:0007669"/>
    <property type="project" value="InterPro"/>
</dbReference>
<name>A0A4P6UQP3_9BACL</name>
<evidence type="ECO:0000313" key="6">
    <source>
        <dbReference type="EMBL" id="QBK24867.1"/>
    </source>
</evidence>
<dbReference type="InterPro" id="IPR005119">
    <property type="entry name" value="LysR_subst-bd"/>
</dbReference>
<dbReference type="PANTHER" id="PTHR30419:SF28">
    <property type="entry name" value="HTH-TYPE TRANSCRIPTIONAL REGULATOR BSDA"/>
    <property type="match status" value="1"/>
</dbReference>
<evidence type="ECO:0000256" key="2">
    <source>
        <dbReference type="ARBA" id="ARBA00023015"/>
    </source>
</evidence>
<dbReference type="SUPFAM" id="SSF53850">
    <property type="entry name" value="Periplasmic binding protein-like II"/>
    <property type="match status" value="1"/>
</dbReference>
<keyword evidence="7" id="KW-1185">Reference proteome</keyword>
<dbReference type="InterPro" id="IPR000847">
    <property type="entry name" value="LysR_HTH_N"/>
</dbReference>
<keyword evidence="2" id="KW-0805">Transcription regulation</keyword>
<dbReference type="EMBL" id="CP036528">
    <property type="protein sequence ID" value="QBK24867.1"/>
    <property type="molecule type" value="Genomic_DNA"/>
</dbReference>
<dbReference type="FunFam" id="1.10.10.10:FF:000001">
    <property type="entry name" value="LysR family transcriptional regulator"/>
    <property type="match status" value="1"/>
</dbReference>
<reference evidence="6 7" key="1">
    <citation type="submission" date="2019-02" db="EMBL/GenBank/DDBJ databases">
        <title>Ureibacillus thermophilus.</title>
        <authorList>
            <person name="Sunny J.S."/>
            <person name="Natarajan A."/>
            <person name="Saleena L.M."/>
        </authorList>
    </citation>
    <scope>NUCLEOTIDE SEQUENCE [LARGE SCALE GENOMIC DNA]</scope>
    <source>
        <strain evidence="6 7">LM102</strain>
    </source>
</reference>
<gene>
    <name evidence="6" type="ORF">DKZ56_02670</name>
</gene>
<dbReference type="PANTHER" id="PTHR30419">
    <property type="entry name" value="HTH-TYPE TRANSCRIPTIONAL REGULATOR YBHD"/>
    <property type="match status" value="1"/>
</dbReference>
<dbReference type="Gene3D" id="3.40.190.290">
    <property type="match status" value="1"/>
</dbReference>
<evidence type="ECO:0000313" key="7">
    <source>
        <dbReference type="Proteomes" id="UP000291151"/>
    </source>
</evidence>
<comment type="similarity">
    <text evidence="1">Belongs to the LysR transcriptional regulatory family.</text>
</comment>
<protein>
    <submittedName>
        <fullName evidence="6">LysR family transcriptional regulator</fullName>
    </submittedName>
</protein>
<dbReference type="RefSeq" id="WP_208651197.1">
    <property type="nucleotide sequence ID" value="NZ_CP036528.1"/>
</dbReference>
<dbReference type="InterPro" id="IPR036388">
    <property type="entry name" value="WH-like_DNA-bd_sf"/>
</dbReference>
<dbReference type="GO" id="GO:0003677">
    <property type="term" value="F:DNA binding"/>
    <property type="evidence" value="ECO:0007669"/>
    <property type="project" value="UniProtKB-KW"/>
</dbReference>
<evidence type="ECO:0000256" key="1">
    <source>
        <dbReference type="ARBA" id="ARBA00009437"/>
    </source>
</evidence>
<dbReference type="Gene3D" id="1.10.10.10">
    <property type="entry name" value="Winged helix-like DNA-binding domain superfamily/Winged helix DNA-binding domain"/>
    <property type="match status" value="1"/>
</dbReference>